<organism evidence="2 3">
    <name type="scientific">Ophiocordyceps camponoti-floridani</name>
    <dbReference type="NCBI Taxonomy" id="2030778"/>
    <lineage>
        <taxon>Eukaryota</taxon>
        <taxon>Fungi</taxon>
        <taxon>Dikarya</taxon>
        <taxon>Ascomycota</taxon>
        <taxon>Pezizomycotina</taxon>
        <taxon>Sordariomycetes</taxon>
        <taxon>Hypocreomycetidae</taxon>
        <taxon>Hypocreales</taxon>
        <taxon>Ophiocordycipitaceae</taxon>
        <taxon>Ophiocordyceps</taxon>
    </lineage>
</organism>
<feature type="region of interest" description="Disordered" evidence="1">
    <location>
        <begin position="1"/>
        <end position="41"/>
    </location>
</feature>
<keyword evidence="3" id="KW-1185">Reference proteome</keyword>
<comment type="caution">
    <text evidence="2">The sequence shown here is derived from an EMBL/GenBank/DDBJ whole genome shotgun (WGS) entry which is preliminary data.</text>
</comment>
<dbReference type="Proteomes" id="UP000562929">
    <property type="component" value="Unassembled WGS sequence"/>
</dbReference>
<gene>
    <name evidence="2" type="ORF">GQ602_006487</name>
</gene>
<accession>A0A8H4VAS4</accession>
<sequence>MPRPKRTHRPPSAHQDAIPSRPRGRPRKTPAAENPQDASVLSARLRRDAALKSLATEDVTTATADDTVSSAGLASTPAGRRGRDTSGLDLADDDVFGLLDDSFAETSGEERRVRPSRRSSVVGRNDAPIRPSSRGPNTPGFGSSFNIGFFRRRPREPSILGTTRKPMSKPTNHSSSSDADIDPDEPNSTPPNSRKRKTTEAALETSSSLSDVPPDTIESDSEPSP</sequence>
<evidence type="ECO:0000313" key="3">
    <source>
        <dbReference type="Proteomes" id="UP000562929"/>
    </source>
</evidence>
<proteinExistence type="predicted"/>
<keyword evidence="2" id="KW-0378">Hydrolase</keyword>
<keyword evidence="2" id="KW-0547">Nucleotide-binding</keyword>
<feature type="compositionally biased region" description="Polar residues" evidence="1">
    <location>
        <begin position="169"/>
        <end position="178"/>
    </location>
</feature>
<reference evidence="2 3" key="1">
    <citation type="journal article" date="2020" name="G3 (Bethesda)">
        <title>Genetic Underpinnings of Host Manipulation by Ophiocordyceps as Revealed by Comparative Transcriptomics.</title>
        <authorList>
            <person name="Will I."/>
            <person name="Das B."/>
            <person name="Trinh T."/>
            <person name="Brachmann A."/>
            <person name="Ohm R.A."/>
            <person name="de Bekker C."/>
        </authorList>
    </citation>
    <scope>NUCLEOTIDE SEQUENCE [LARGE SCALE GENOMIC DNA]</scope>
    <source>
        <strain evidence="2 3">EC05</strain>
    </source>
</reference>
<dbReference type="EMBL" id="JAACLJ010000008">
    <property type="protein sequence ID" value="KAF4581863.1"/>
    <property type="molecule type" value="Genomic_DNA"/>
</dbReference>
<feature type="compositionally biased region" description="Polar residues" evidence="1">
    <location>
        <begin position="134"/>
        <end position="146"/>
    </location>
</feature>
<keyword evidence="2" id="KW-0067">ATP-binding</keyword>
<name>A0A8H4VAS4_9HYPO</name>
<dbReference type="GO" id="GO:0004386">
    <property type="term" value="F:helicase activity"/>
    <property type="evidence" value="ECO:0007669"/>
    <property type="project" value="UniProtKB-KW"/>
</dbReference>
<protein>
    <submittedName>
        <fullName evidence="2">ATP-dependent RNA helicase Mrh4</fullName>
    </submittedName>
</protein>
<evidence type="ECO:0000313" key="2">
    <source>
        <dbReference type="EMBL" id="KAF4581863.1"/>
    </source>
</evidence>
<feature type="compositionally biased region" description="Basic residues" evidence="1">
    <location>
        <begin position="1"/>
        <end position="11"/>
    </location>
</feature>
<dbReference type="AlphaFoldDB" id="A0A8H4VAS4"/>
<feature type="region of interest" description="Disordered" evidence="1">
    <location>
        <begin position="56"/>
        <end position="225"/>
    </location>
</feature>
<keyword evidence="2" id="KW-0347">Helicase</keyword>
<evidence type="ECO:0000256" key="1">
    <source>
        <dbReference type="SAM" id="MobiDB-lite"/>
    </source>
</evidence>
<feature type="compositionally biased region" description="Low complexity" evidence="1">
    <location>
        <begin position="56"/>
        <end position="71"/>
    </location>
</feature>
<dbReference type="OrthoDB" id="5423493at2759"/>